<evidence type="ECO:0000313" key="10">
    <source>
        <dbReference type="Proteomes" id="UP000182054"/>
    </source>
</evidence>
<comment type="similarity">
    <text evidence="2">Belongs to the DedA family.</text>
</comment>
<dbReference type="GO" id="GO:0005886">
    <property type="term" value="C:plasma membrane"/>
    <property type="evidence" value="ECO:0007669"/>
    <property type="project" value="UniProtKB-SubCell"/>
</dbReference>
<dbReference type="RefSeq" id="WP_068366664.1">
    <property type="nucleotide sequence ID" value="NZ_FOJN01000001.1"/>
</dbReference>
<proteinExistence type="inferred from homology"/>
<evidence type="ECO:0000256" key="4">
    <source>
        <dbReference type="ARBA" id="ARBA00022692"/>
    </source>
</evidence>
<evidence type="ECO:0000256" key="7">
    <source>
        <dbReference type="SAM" id="Phobius"/>
    </source>
</evidence>
<feature type="transmembrane region" description="Helical" evidence="7">
    <location>
        <begin position="142"/>
        <end position="162"/>
    </location>
</feature>
<evidence type="ECO:0000256" key="1">
    <source>
        <dbReference type="ARBA" id="ARBA00004651"/>
    </source>
</evidence>
<dbReference type="InterPro" id="IPR051311">
    <property type="entry name" value="DedA_domain"/>
</dbReference>
<accession>A0A1I0SKJ9</accession>
<dbReference type="OrthoDB" id="9813426at2"/>
<keyword evidence="3" id="KW-1003">Cell membrane</keyword>
<feature type="transmembrane region" description="Helical" evidence="7">
    <location>
        <begin position="168"/>
        <end position="191"/>
    </location>
</feature>
<organism evidence="9 10">
    <name type="scientific">Rhodococcoides kroppenstedtii</name>
    <dbReference type="NCBI Taxonomy" id="293050"/>
    <lineage>
        <taxon>Bacteria</taxon>
        <taxon>Bacillati</taxon>
        <taxon>Actinomycetota</taxon>
        <taxon>Actinomycetes</taxon>
        <taxon>Mycobacteriales</taxon>
        <taxon>Nocardiaceae</taxon>
        <taxon>Rhodococcoides</taxon>
    </lineage>
</organism>
<protein>
    <submittedName>
        <fullName evidence="9">Membrane protein DedA, SNARE-associated domain</fullName>
    </submittedName>
</protein>
<keyword evidence="6 7" id="KW-0472">Membrane</keyword>
<keyword evidence="5 7" id="KW-1133">Transmembrane helix</keyword>
<feature type="transmembrane region" description="Helical" evidence="7">
    <location>
        <begin position="54"/>
        <end position="76"/>
    </location>
</feature>
<feature type="transmembrane region" description="Helical" evidence="7">
    <location>
        <begin position="12"/>
        <end position="34"/>
    </location>
</feature>
<keyword evidence="4 7" id="KW-0812">Transmembrane</keyword>
<dbReference type="AlphaFoldDB" id="A0A1I0SKJ9"/>
<evidence type="ECO:0000259" key="8">
    <source>
        <dbReference type="Pfam" id="PF09335"/>
    </source>
</evidence>
<dbReference type="InterPro" id="IPR032816">
    <property type="entry name" value="VTT_dom"/>
</dbReference>
<reference evidence="9 10" key="1">
    <citation type="submission" date="2016-10" db="EMBL/GenBank/DDBJ databases">
        <authorList>
            <person name="de Groot N.N."/>
        </authorList>
    </citation>
    <scope>NUCLEOTIDE SEQUENCE [LARGE SCALE GENOMIC DNA]</scope>
    <source>
        <strain evidence="9 10">DSM 44908</strain>
    </source>
</reference>
<evidence type="ECO:0000313" key="9">
    <source>
        <dbReference type="EMBL" id="SFA40035.1"/>
    </source>
</evidence>
<evidence type="ECO:0000256" key="5">
    <source>
        <dbReference type="ARBA" id="ARBA00022989"/>
    </source>
</evidence>
<dbReference type="PANTHER" id="PTHR42709">
    <property type="entry name" value="ALKALINE PHOSPHATASE LIKE PROTEIN"/>
    <property type="match status" value="1"/>
</dbReference>
<name>A0A1I0SKJ9_9NOCA</name>
<dbReference type="Proteomes" id="UP000182054">
    <property type="component" value="Unassembled WGS sequence"/>
</dbReference>
<evidence type="ECO:0000256" key="2">
    <source>
        <dbReference type="ARBA" id="ARBA00010792"/>
    </source>
</evidence>
<feature type="domain" description="VTT" evidence="8">
    <location>
        <begin position="34"/>
        <end position="159"/>
    </location>
</feature>
<evidence type="ECO:0000256" key="3">
    <source>
        <dbReference type="ARBA" id="ARBA00022475"/>
    </source>
</evidence>
<dbReference type="EMBL" id="FOJN01000001">
    <property type="protein sequence ID" value="SFA40035.1"/>
    <property type="molecule type" value="Genomic_DNA"/>
</dbReference>
<dbReference type="GeneID" id="85484473"/>
<evidence type="ECO:0000256" key="6">
    <source>
        <dbReference type="ARBA" id="ARBA00023136"/>
    </source>
</evidence>
<comment type="subcellular location">
    <subcellularLocation>
        <location evidence="1">Cell membrane</location>
        <topology evidence="1">Multi-pass membrane protein</topology>
    </subcellularLocation>
</comment>
<gene>
    <name evidence="9" type="ORF">SAMN05444374_101418</name>
</gene>
<dbReference type="Pfam" id="PF09335">
    <property type="entry name" value="VTT_dom"/>
    <property type="match status" value="1"/>
</dbReference>
<dbReference type="PANTHER" id="PTHR42709:SF6">
    <property type="entry name" value="UNDECAPRENYL PHOSPHATE TRANSPORTER A"/>
    <property type="match status" value="1"/>
</dbReference>
<sequence>MMDWLDTAEALVLSPWLYVILLVVSFLDSFLPAIPSEPFLVVAGVAAANGDANVMLVVAATALGAFGGDLVPYFAGRALADPVLRRLPPGTRRRQTLDWVGTQLADRPGLILVTSRYIPVGRYVVTLSAGISRLPWRIFGPYTAIAVLTWSIYIVMAGYLGGQALQDNVILAFFVGLAVALAVTPLTQLALRRTWGRPRRLRAGGRPR</sequence>